<gene>
    <name evidence="4" type="ORF">HMPREF9306_00820</name>
</gene>
<reference evidence="4 5" key="1">
    <citation type="submission" date="2013-04" db="EMBL/GenBank/DDBJ databases">
        <title>The Genome Sequence of Propionimicrobium lymphophilum ACS-093-V-SCH5.</title>
        <authorList>
            <consortium name="The Broad Institute Genomics Platform"/>
            <person name="Earl A."/>
            <person name="Ward D."/>
            <person name="Feldgarden M."/>
            <person name="Gevers D."/>
            <person name="Saerens B."/>
            <person name="Vaneechoutte M."/>
            <person name="Walker B."/>
            <person name="Young S."/>
            <person name="Zeng Q."/>
            <person name="Gargeya S."/>
            <person name="Fitzgerald M."/>
            <person name="Haas B."/>
            <person name="Abouelleil A."/>
            <person name="Allen A.W."/>
            <person name="Alvarado L."/>
            <person name="Arachchi H.M."/>
            <person name="Berlin A.M."/>
            <person name="Chapman S.B."/>
            <person name="Gainer-Dewar J."/>
            <person name="Goldberg J."/>
            <person name="Griggs A."/>
            <person name="Gujja S."/>
            <person name="Hansen M."/>
            <person name="Howarth C."/>
            <person name="Imamovic A."/>
            <person name="Ireland A."/>
            <person name="Larimer J."/>
            <person name="McCowan C."/>
            <person name="Murphy C."/>
            <person name="Pearson M."/>
            <person name="Poon T.W."/>
            <person name="Priest M."/>
            <person name="Roberts A."/>
            <person name="Saif S."/>
            <person name="Shea T."/>
            <person name="Sisk P."/>
            <person name="Sykes S."/>
            <person name="Wortman J."/>
            <person name="Nusbaum C."/>
            <person name="Birren B."/>
        </authorList>
    </citation>
    <scope>NUCLEOTIDE SEQUENCE [LARGE SCALE GENOMIC DNA]</scope>
    <source>
        <strain evidence="4 5">ACS-093-V-SCH5</strain>
    </source>
</reference>
<dbReference type="OrthoDB" id="9806150at2"/>
<dbReference type="CDD" id="cd24158">
    <property type="entry name" value="NUDIX_ADPRase_Rv1700"/>
    <property type="match status" value="1"/>
</dbReference>
<dbReference type="HOGENOM" id="CLU_062658_5_0_11"/>
<dbReference type="Proteomes" id="UP000014417">
    <property type="component" value="Unassembled WGS sequence"/>
</dbReference>
<organism evidence="4 5">
    <name type="scientific">Propionimicrobium lymphophilum ACS-093-V-SCH5</name>
    <dbReference type="NCBI Taxonomy" id="883161"/>
    <lineage>
        <taxon>Bacteria</taxon>
        <taxon>Bacillati</taxon>
        <taxon>Actinomycetota</taxon>
        <taxon>Actinomycetes</taxon>
        <taxon>Propionibacteriales</taxon>
        <taxon>Propionibacteriaceae</taxon>
        <taxon>Propionimicrobium</taxon>
    </lineage>
</organism>
<dbReference type="GO" id="GO:0006753">
    <property type="term" value="P:nucleoside phosphate metabolic process"/>
    <property type="evidence" value="ECO:0007669"/>
    <property type="project" value="TreeGrafter"/>
</dbReference>
<feature type="region of interest" description="Disordered" evidence="2">
    <location>
        <begin position="194"/>
        <end position="213"/>
    </location>
</feature>
<dbReference type="SUPFAM" id="SSF55811">
    <property type="entry name" value="Nudix"/>
    <property type="match status" value="1"/>
</dbReference>
<dbReference type="EMBL" id="AGZR01000005">
    <property type="protein sequence ID" value="EPD33283.1"/>
    <property type="molecule type" value="Genomic_DNA"/>
</dbReference>
<accession>S2W0L1</accession>
<dbReference type="GO" id="GO:0005829">
    <property type="term" value="C:cytosol"/>
    <property type="evidence" value="ECO:0007669"/>
    <property type="project" value="TreeGrafter"/>
</dbReference>
<evidence type="ECO:0000313" key="4">
    <source>
        <dbReference type="EMBL" id="EPD33283.1"/>
    </source>
</evidence>
<dbReference type="Gene3D" id="3.90.79.10">
    <property type="entry name" value="Nucleoside Triphosphate Pyrophosphohydrolase"/>
    <property type="match status" value="1"/>
</dbReference>
<dbReference type="InterPro" id="IPR015797">
    <property type="entry name" value="NUDIX_hydrolase-like_dom_sf"/>
</dbReference>
<protein>
    <recommendedName>
        <fullName evidence="3">Nudix hydrolase domain-containing protein</fullName>
    </recommendedName>
</protein>
<keyword evidence="1" id="KW-0378">Hydrolase</keyword>
<dbReference type="InterPro" id="IPR000086">
    <property type="entry name" value="NUDIX_hydrolase_dom"/>
</dbReference>
<dbReference type="Pfam" id="PF00293">
    <property type="entry name" value="NUDIX"/>
    <property type="match status" value="1"/>
</dbReference>
<dbReference type="PROSITE" id="PS51462">
    <property type="entry name" value="NUDIX"/>
    <property type="match status" value="1"/>
</dbReference>
<dbReference type="GO" id="GO:0016787">
    <property type="term" value="F:hydrolase activity"/>
    <property type="evidence" value="ECO:0007669"/>
    <property type="project" value="UniProtKB-KW"/>
</dbReference>
<name>S2W0L1_9ACTN</name>
<dbReference type="GO" id="GO:0019693">
    <property type="term" value="P:ribose phosphate metabolic process"/>
    <property type="evidence" value="ECO:0007669"/>
    <property type="project" value="TreeGrafter"/>
</dbReference>
<dbReference type="STRING" id="883161.HMPREF9306_00820"/>
<dbReference type="PANTHER" id="PTHR11839">
    <property type="entry name" value="UDP/ADP-SUGAR PYROPHOSPHATASE"/>
    <property type="match status" value="1"/>
</dbReference>
<feature type="domain" description="Nudix hydrolase" evidence="3">
    <location>
        <begin position="43"/>
        <end position="182"/>
    </location>
</feature>
<dbReference type="PATRIC" id="fig|883161.3.peg.818"/>
<proteinExistence type="predicted"/>
<evidence type="ECO:0000256" key="1">
    <source>
        <dbReference type="ARBA" id="ARBA00022801"/>
    </source>
</evidence>
<dbReference type="RefSeq" id="WP_016455658.1">
    <property type="nucleotide sequence ID" value="NZ_KE150269.1"/>
</dbReference>
<sequence length="213" mass="23807">MIDQQESWKVIRHTVKAEGRVQDFIEDEVELPSGGSMVRQYADHPGAVSIIALDDKGRIAVVDQYRHPVRMRLIEPPAGLMDVAHEDPLVAAKRELAEEAMLSAGKWSVLVDIFTSPGGLAEPIRVYLARDLKPAPRPEGFVVEDEEAEMSVHWIDLDELVENVYAGKIQSPTMVNGVLSLKLALEQGRVEDLRPADSPWPARERLVERRSQS</sequence>
<evidence type="ECO:0000313" key="5">
    <source>
        <dbReference type="Proteomes" id="UP000014417"/>
    </source>
</evidence>
<comment type="caution">
    <text evidence="4">The sequence shown here is derived from an EMBL/GenBank/DDBJ whole genome shotgun (WGS) entry which is preliminary data.</text>
</comment>
<feature type="compositionally biased region" description="Basic and acidic residues" evidence="2">
    <location>
        <begin position="202"/>
        <end position="213"/>
    </location>
</feature>
<evidence type="ECO:0000259" key="3">
    <source>
        <dbReference type="PROSITE" id="PS51462"/>
    </source>
</evidence>
<dbReference type="AlphaFoldDB" id="S2W0L1"/>
<evidence type="ECO:0000256" key="2">
    <source>
        <dbReference type="SAM" id="MobiDB-lite"/>
    </source>
</evidence>
<dbReference type="PANTHER" id="PTHR11839:SF31">
    <property type="entry name" value="ADP-RIBOSE PYROPHOSPHATASE"/>
    <property type="match status" value="1"/>
</dbReference>
<keyword evidence="5" id="KW-1185">Reference proteome</keyword>